<dbReference type="EMBL" id="JAYDYQ010002685">
    <property type="protein sequence ID" value="KAK4481913.1"/>
    <property type="molecule type" value="Genomic_DNA"/>
</dbReference>
<gene>
    <name evidence="2" type="ORF">RD792_012826</name>
</gene>
<feature type="compositionally biased region" description="Polar residues" evidence="1">
    <location>
        <begin position="117"/>
        <end position="131"/>
    </location>
</feature>
<feature type="region of interest" description="Disordered" evidence="1">
    <location>
        <begin position="1"/>
        <end position="132"/>
    </location>
</feature>
<evidence type="ECO:0000313" key="2">
    <source>
        <dbReference type="EMBL" id="KAK4481913.1"/>
    </source>
</evidence>
<feature type="compositionally biased region" description="Low complexity" evidence="1">
    <location>
        <begin position="209"/>
        <end position="220"/>
    </location>
</feature>
<evidence type="ECO:0000313" key="3">
    <source>
        <dbReference type="Proteomes" id="UP001291926"/>
    </source>
</evidence>
<evidence type="ECO:0008006" key="4">
    <source>
        <dbReference type="Google" id="ProtNLM"/>
    </source>
</evidence>
<dbReference type="Proteomes" id="UP001291926">
    <property type="component" value="Unassembled WGS sequence"/>
</dbReference>
<dbReference type="PANTHER" id="PTHR46837">
    <property type="entry name" value="PROTEIN MLN51 HOMOLOG"/>
    <property type="match status" value="1"/>
</dbReference>
<keyword evidence="3" id="KW-1185">Reference proteome</keyword>
<feature type="compositionally biased region" description="Low complexity" evidence="1">
    <location>
        <begin position="65"/>
        <end position="81"/>
    </location>
</feature>
<feature type="compositionally biased region" description="Basic residues" evidence="1">
    <location>
        <begin position="36"/>
        <end position="48"/>
    </location>
</feature>
<proteinExistence type="predicted"/>
<name>A0ABR0D008_9LAMI</name>
<feature type="region of interest" description="Disordered" evidence="1">
    <location>
        <begin position="147"/>
        <end position="183"/>
    </location>
</feature>
<feature type="region of interest" description="Disordered" evidence="1">
    <location>
        <begin position="209"/>
        <end position="239"/>
    </location>
</feature>
<feature type="compositionally biased region" description="Polar residues" evidence="1">
    <location>
        <begin position="93"/>
        <end position="110"/>
    </location>
</feature>
<sequence>MRGGKKQWESKDDRKWGHDKFEELTIQERHHEEHRRGSRGLYRSRGRNRGSDRGHARGNRPREYTNNSTQNHNNQNNAPNSVRGRGPRRYQPSFKNNNEVPLTQSKQSGKSIEKASYVSSVRNSETATNGKADTVPRKQAVASNLSIASPPFYPSGSSAKDTTVSHKKDINRNDQPSAVDGMRGKNIVDSIGMSKLYIDDSLSAMAARPSLPLPRSGSPSINSTQAQLRGHGRGSTSLTKMAYRPVVSNSQVNRISSPNHLQNVQRNPGQSHAQSSSQQFTHVHHSGTQANSPPKGVGVLNTFKSGELESSSESNKSKSALVAKGKGITQGSGMGSFLYDGAQVMGTSGVMGNGRGDQNFPAFLPVMQFGGQHPGGIGVPAVGMAFPGYVGQPQLGGRGIGNSEMTWLPVLAGAAGALGANFCPPYIAVDGSYHARPPGQPSIAAASSKENNATQVSNDWKPAQKPVFLASAFGAGLRQRLFVFFSS</sequence>
<feature type="compositionally biased region" description="Basic and acidic residues" evidence="1">
    <location>
        <begin position="1"/>
        <end position="35"/>
    </location>
</feature>
<feature type="compositionally biased region" description="Basic and acidic residues" evidence="1">
    <location>
        <begin position="163"/>
        <end position="172"/>
    </location>
</feature>
<feature type="region of interest" description="Disordered" evidence="1">
    <location>
        <begin position="260"/>
        <end position="301"/>
    </location>
</feature>
<organism evidence="2 3">
    <name type="scientific">Penstemon davidsonii</name>
    <dbReference type="NCBI Taxonomy" id="160366"/>
    <lineage>
        <taxon>Eukaryota</taxon>
        <taxon>Viridiplantae</taxon>
        <taxon>Streptophyta</taxon>
        <taxon>Embryophyta</taxon>
        <taxon>Tracheophyta</taxon>
        <taxon>Spermatophyta</taxon>
        <taxon>Magnoliopsida</taxon>
        <taxon>eudicotyledons</taxon>
        <taxon>Gunneridae</taxon>
        <taxon>Pentapetalae</taxon>
        <taxon>asterids</taxon>
        <taxon>lamiids</taxon>
        <taxon>Lamiales</taxon>
        <taxon>Plantaginaceae</taxon>
        <taxon>Cheloneae</taxon>
        <taxon>Penstemon</taxon>
    </lineage>
</organism>
<feature type="compositionally biased region" description="Polar residues" evidence="1">
    <location>
        <begin position="448"/>
        <end position="458"/>
    </location>
</feature>
<reference evidence="2 3" key="1">
    <citation type="journal article" date="2023" name="bioRxiv">
        <title>Genome report: Whole genome sequence and annotation of Penstemon davidsonii.</title>
        <authorList>
            <person name="Ostevik K.L."/>
            <person name="Alabady M."/>
            <person name="Zhang M."/>
            <person name="Rausher M.D."/>
        </authorList>
    </citation>
    <scope>NUCLEOTIDE SEQUENCE [LARGE SCALE GENOMIC DNA]</scope>
    <source>
        <strain evidence="2">DNT005</strain>
        <tissue evidence="2">Whole leaf</tissue>
    </source>
</reference>
<protein>
    <recommendedName>
        <fullName evidence="4">Btz domain-containing protein</fullName>
    </recommendedName>
</protein>
<feature type="region of interest" description="Disordered" evidence="1">
    <location>
        <begin position="439"/>
        <end position="458"/>
    </location>
</feature>
<feature type="compositionally biased region" description="Basic and acidic residues" evidence="1">
    <location>
        <begin position="49"/>
        <end position="63"/>
    </location>
</feature>
<comment type="caution">
    <text evidence="2">The sequence shown here is derived from an EMBL/GenBank/DDBJ whole genome shotgun (WGS) entry which is preliminary data.</text>
</comment>
<evidence type="ECO:0000256" key="1">
    <source>
        <dbReference type="SAM" id="MobiDB-lite"/>
    </source>
</evidence>
<accession>A0ABR0D008</accession>
<dbReference type="PANTHER" id="PTHR46837:SF5">
    <property type="entry name" value="PROTEIN MLN51 HOMOLOG"/>
    <property type="match status" value="1"/>
</dbReference>
<dbReference type="InterPro" id="IPR044796">
    <property type="entry name" value="MLN51_plant"/>
</dbReference>
<feature type="compositionally biased region" description="Polar residues" evidence="1">
    <location>
        <begin position="260"/>
        <end position="292"/>
    </location>
</feature>